<protein>
    <submittedName>
        <fullName evidence="2">Uncharacterized protein</fullName>
    </submittedName>
</protein>
<evidence type="ECO:0000313" key="2">
    <source>
        <dbReference type="EMBL" id="ACH46772.1"/>
    </source>
</evidence>
<dbReference type="KEGG" id="vg:6804803"/>
<keyword evidence="3" id="KW-1185">Reference proteome</keyword>
<reference evidence="2 3" key="1">
    <citation type="journal article" date="2009" name="Virology">
        <title>Genomic analysis of the smallest giant virus--Feldmannia sp. virus 158.</title>
        <authorList>
            <person name="Schroeder D.C."/>
            <person name="Park Y."/>
            <person name="Yoon H.M."/>
            <person name="Lee Y.S."/>
            <person name="Kang S.W."/>
            <person name="Meints R.H."/>
            <person name="Ivey R.G."/>
            <person name="Choi T.J."/>
        </authorList>
    </citation>
    <scope>NUCLEOTIDE SEQUENCE [LARGE SCALE GENOMIC DNA]</scope>
    <source>
        <strain evidence="2">FsV-158</strain>
    </source>
</reference>
<keyword evidence="1" id="KW-0472">Membrane</keyword>
<evidence type="ECO:0000256" key="1">
    <source>
        <dbReference type="SAM" id="Phobius"/>
    </source>
</evidence>
<keyword evidence="1" id="KW-0812">Transmembrane</keyword>
<evidence type="ECO:0000313" key="3">
    <source>
        <dbReference type="Proteomes" id="UP000204092"/>
    </source>
</evidence>
<keyword evidence="1" id="KW-1133">Transmembrane helix</keyword>
<dbReference type="EMBL" id="EU916176">
    <property type="protein sequence ID" value="ACH46772.1"/>
    <property type="molecule type" value="Genomic_DNA"/>
</dbReference>
<organism evidence="2 3">
    <name type="scientific">Feldmannia species virus</name>
    <dbReference type="NCBI Taxonomy" id="39420"/>
    <lineage>
        <taxon>Viruses</taxon>
        <taxon>Varidnaviria</taxon>
        <taxon>Bamfordvirae</taxon>
        <taxon>Nucleocytoviricota</taxon>
        <taxon>Megaviricetes</taxon>
        <taxon>Algavirales</taxon>
        <taxon>Phycodnaviridae</taxon>
        <taxon>Phaeovirus</taxon>
        <taxon>Phaeovirus feldmanniae</taxon>
    </lineage>
</organism>
<name>B5LWA9_9PHYC</name>
<feature type="transmembrane region" description="Helical" evidence="1">
    <location>
        <begin position="26"/>
        <end position="48"/>
    </location>
</feature>
<dbReference type="GeneID" id="6804803"/>
<dbReference type="OrthoDB" id="38202at10239"/>
<dbReference type="RefSeq" id="YP_002154642.1">
    <property type="nucleotide sequence ID" value="NC_011183.1"/>
</dbReference>
<sequence length="116" mass="13865">MKLLPIKHDEKDFVWTWCRERHLDDVYTVLALTIWIRVKPGITVFFLLDDRRKATYMVACVHIALKYLGYDELAKCDFLRDIRQVDPGASTEYHQNIEIQILEILDWKIEHLVYEG</sequence>
<accession>B5LWA9</accession>
<proteinExistence type="predicted"/>
<dbReference type="Proteomes" id="UP000204092">
    <property type="component" value="Segment"/>
</dbReference>